<dbReference type="AlphaFoldDB" id="A0A0C4ZPJ8"/>
<accession>A0A0C4ZPJ8</accession>
<keyword evidence="1" id="KW-0812">Transmembrane</keyword>
<feature type="transmembrane region" description="Helical" evidence="1">
    <location>
        <begin position="6"/>
        <end position="28"/>
    </location>
</feature>
<reference evidence="2" key="1">
    <citation type="journal article" date="2015" name="BMC Evol. Biol.">
        <title>Positive selection in development and growth rate regulation genes involved in species divergence of the genus Radix.</title>
        <authorList>
            <person name="Feldmeyer B."/>
            <person name="Greshake B."/>
            <person name="Funke E."/>
            <person name="Ebersberger I."/>
            <person name="Pfenninger M."/>
        </authorList>
    </citation>
    <scope>NUCLEOTIDE SEQUENCE</scope>
    <source>
        <strain evidence="2">136m4</strain>
    </source>
</reference>
<evidence type="ECO:0000313" key="2">
    <source>
        <dbReference type="EMBL" id="AJJ48435.1"/>
    </source>
</evidence>
<sequence>LKCPNWVLLQVFWIFLCVSFSLLSLVIFSNFLSSPVTRTTCLNAPKSFYF</sequence>
<geneLocation type="mitochondrion" evidence="2"/>
<protein>
    <submittedName>
        <fullName evidence="2">Putative ATP synthase F0 subunit 8</fullName>
    </submittedName>
</protein>
<gene>
    <name evidence="2" type="primary">ATP8</name>
</gene>
<name>A0A0C4ZPJ8_AMPBA</name>
<keyword evidence="2" id="KW-0496">Mitochondrion</keyword>
<proteinExistence type="predicted"/>
<organism evidence="2">
    <name type="scientific">Ampullaceana balthica</name>
    <name type="common">Wandering pond snail</name>
    <name type="synonym">Radix balthica</name>
    <dbReference type="NCBI Taxonomy" id="582868"/>
    <lineage>
        <taxon>Eukaryota</taxon>
        <taxon>Metazoa</taxon>
        <taxon>Spiralia</taxon>
        <taxon>Lophotrochozoa</taxon>
        <taxon>Mollusca</taxon>
        <taxon>Gastropoda</taxon>
        <taxon>Heterobranchia</taxon>
        <taxon>Euthyneura</taxon>
        <taxon>Panpulmonata</taxon>
        <taxon>Hygrophila</taxon>
        <taxon>Lymnaeoidea</taxon>
        <taxon>Lymnaeidae</taxon>
        <taxon>Ampullaceana</taxon>
    </lineage>
</organism>
<dbReference type="EMBL" id="KP098541">
    <property type="protein sequence ID" value="AJJ48435.1"/>
    <property type="molecule type" value="Genomic_DNA"/>
</dbReference>
<keyword evidence="1" id="KW-1133">Transmembrane helix</keyword>
<evidence type="ECO:0000256" key="1">
    <source>
        <dbReference type="SAM" id="Phobius"/>
    </source>
</evidence>
<keyword evidence="1" id="KW-0472">Membrane</keyword>
<feature type="non-terminal residue" evidence="2">
    <location>
        <position position="1"/>
    </location>
</feature>